<organism evidence="1 2">
    <name type="scientific">Ceriporiopsis subvermispora (strain B)</name>
    <name type="common">White-rot fungus</name>
    <name type="synonym">Gelatoporia subvermispora</name>
    <dbReference type="NCBI Taxonomy" id="914234"/>
    <lineage>
        <taxon>Eukaryota</taxon>
        <taxon>Fungi</taxon>
        <taxon>Dikarya</taxon>
        <taxon>Basidiomycota</taxon>
        <taxon>Agaricomycotina</taxon>
        <taxon>Agaricomycetes</taxon>
        <taxon>Polyporales</taxon>
        <taxon>Gelatoporiaceae</taxon>
        <taxon>Gelatoporia</taxon>
    </lineage>
</organism>
<dbReference type="HOGENOM" id="CLU_715717_0_0_1"/>
<reference evidence="1 2" key="1">
    <citation type="journal article" date="2012" name="Proc. Natl. Acad. Sci. U.S.A.">
        <title>Comparative genomics of Ceriporiopsis subvermispora and Phanerochaete chrysosporium provide insight into selective ligninolysis.</title>
        <authorList>
            <person name="Fernandez-Fueyo E."/>
            <person name="Ruiz-Duenas F.J."/>
            <person name="Ferreira P."/>
            <person name="Floudas D."/>
            <person name="Hibbett D.S."/>
            <person name="Canessa P."/>
            <person name="Larrondo L.F."/>
            <person name="James T.Y."/>
            <person name="Seelenfreund D."/>
            <person name="Lobos S."/>
            <person name="Polanco R."/>
            <person name="Tello M."/>
            <person name="Honda Y."/>
            <person name="Watanabe T."/>
            <person name="Watanabe T."/>
            <person name="Ryu J.S."/>
            <person name="Kubicek C.P."/>
            <person name="Schmoll M."/>
            <person name="Gaskell J."/>
            <person name="Hammel K.E."/>
            <person name="St John F.J."/>
            <person name="Vanden Wymelenberg A."/>
            <person name="Sabat G."/>
            <person name="Splinter BonDurant S."/>
            <person name="Syed K."/>
            <person name="Yadav J.S."/>
            <person name="Doddapaneni H."/>
            <person name="Subramanian V."/>
            <person name="Lavin J.L."/>
            <person name="Oguiza J.A."/>
            <person name="Perez G."/>
            <person name="Pisabarro A.G."/>
            <person name="Ramirez L."/>
            <person name="Santoyo F."/>
            <person name="Master E."/>
            <person name="Coutinho P.M."/>
            <person name="Henrissat B."/>
            <person name="Lombard V."/>
            <person name="Magnuson J.K."/>
            <person name="Kuees U."/>
            <person name="Hori C."/>
            <person name="Igarashi K."/>
            <person name="Samejima M."/>
            <person name="Held B.W."/>
            <person name="Barry K.W."/>
            <person name="LaButti K.M."/>
            <person name="Lapidus A."/>
            <person name="Lindquist E.A."/>
            <person name="Lucas S.M."/>
            <person name="Riley R."/>
            <person name="Salamov A.A."/>
            <person name="Hoffmeister D."/>
            <person name="Schwenk D."/>
            <person name="Hadar Y."/>
            <person name="Yarden O."/>
            <person name="de Vries R.P."/>
            <person name="Wiebenga A."/>
            <person name="Stenlid J."/>
            <person name="Eastwood D."/>
            <person name="Grigoriev I.V."/>
            <person name="Berka R.M."/>
            <person name="Blanchette R.A."/>
            <person name="Kersten P."/>
            <person name="Martinez A.T."/>
            <person name="Vicuna R."/>
            <person name="Cullen D."/>
        </authorList>
    </citation>
    <scope>NUCLEOTIDE SEQUENCE [LARGE SCALE GENOMIC DNA]</scope>
    <source>
        <strain evidence="1 2">B</strain>
    </source>
</reference>
<protein>
    <submittedName>
        <fullName evidence="1">Uncharacterized protein</fullName>
    </submittedName>
</protein>
<name>M2R7D4_CERS8</name>
<keyword evidence="2" id="KW-1185">Reference proteome</keyword>
<proteinExistence type="predicted"/>
<gene>
    <name evidence="1" type="ORF">CERSUDRAFT_97187</name>
</gene>
<dbReference type="EMBL" id="KB445802">
    <property type="protein sequence ID" value="EMD34596.1"/>
    <property type="molecule type" value="Genomic_DNA"/>
</dbReference>
<accession>M2R7D4</accession>
<evidence type="ECO:0000313" key="2">
    <source>
        <dbReference type="Proteomes" id="UP000016930"/>
    </source>
</evidence>
<dbReference type="AlphaFoldDB" id="M2R7D4"/>
<dbReference type="Proteomes" id="UP000016930">
    <property type="component" value="Unassembled WGS sequence"/>
</dbReference>
<sequence length="386" mass="43234">MSSTVFSSGASTPSLSPDSVHPWLTPQQFKEIEMNAAQHSYFWAVVYNELVMFSRMSHDPDTVVYLPPSLVLGGPVLKQRRPSMPNYAPTQTRIELAKEKLPNVPLVPLDSQLQLYFHRMQSISTTTCHPLEIRVEARSIVASIVKRTDLDDRTLSVTMWARALFLAGTAHLGYSRSIAILAHDVATELLGTVPKCAEKFRYELDAHARKVFNMSWDKTDLGRFPQGTGLEDLDPFLEQTRTQLLNQSVLVGDLFALGMLPQESMVRLLAMLLKNTKSVMHCRALYLLLLRASQPVNDIIPQRLLFHCRATLVDAANHGDPFGTEEMARRWLIEICNVIDWTMASNACTAPLDLKPACHRWDRALSGKVLSTLVRGPDGGISRCIL</sequence>
<evidence type="ECO:0000313" key="1">
    <source>
        <dbReference type="EMBL" id="EMD34596.1"/>
    </source>
</evidence>
<dbReference type="OrthoDB" id="2800280at2759"/>